<dbReference type="SMART" id="SM00849">
    <property type="entry name" value="Lactamase_B"/>
    <property type="match status" value="1"/>
</dbReference>
<keyword evidence="9" id="KW-1185">Reference proteome</keyword>
<proteinExistence type="predicted"/>
<dbReference type="InterPro" id="IPR001279">
    <property type="entry name" value="Metallo-B-lactamas"/>
</dbReference>
<sequence length="869" mass="95405">MRRPFEILAAGLVLGELTMYAGSKGAWAAAGLASVCFAVLIFLSWERGPRVLSRRQPLLGTGQRKRCRAVTLLLALGFLLGALRLYQAQRISPEERSLDLLTGGSTAELTLTCRAEQLLPGRDGRVHVRSGLLLISCPEELVKEEGIQCGYLLSVSGRLSRIAQATNPGEFDFASYYRAQGVTHRLSAERITVERRRPAPLSAALFRLRGFCTERFSSLCAAEDAGFLNAALFGDKTALPEELYERYRRNGIAHLLAISGLHTALLGLGLYRLLRRWGMSYSGSGLSAGLFLLCYCLLTGAGTGVVRAVIMLLLSFVADVLGRGYDLRSAVGIAGIAMLLASPLELFQCGFQLSFLAVLFIAGPGASLWRELLWRRERWRKKRERKGNSGQKSEDRILCGAGLRLFETVAQALVMGISVTLGTLPVIAYWFFSVPLYSVLLNLLVIPLMAYLLWTGISLLVLLSLEYYLTASAMAKAAGILPPLRFLAQLAAGIIHRILQFYTLLCAVSEQLPYHSVLIGRPKLWQIALYYLLLLLSLYGFCQGAERAGGLLSCICKGGAVRSVASGRAPAFAVRRLRLFIWGSRLLPSLLLCLALCSLRPLRSRCPRLWFLDIGQGDAIVIEQGARCILIDGGSSSNLKNGAYILRPFLLSRALREVDAAFITHSDVDHTNGVAWLMKEAPEFRFHRVVLNAAASRDELHYGRLKELIKENGAELLFMGAGESLGSFYCLWPRHGEVAEDVNEQSLVLLFQYGAEHCLFTGDAGTPSEEQILAALTQQPELCSALRGIRLLKAGHHGSRGASCEAWLTQLQPETTVLCCGRNNRYGHPHEETLQRLEAAGTEIRCTAEEGAVCIELGSKKKRKLALPY</sequence>
<feature type="transmembrane region" description="Helical" evidence="6">
    <location>
        <begin position="353"/>
        <end position="373"/>
    </location>
</feature>
<dbReference type="Pfam" id="PF00753">
    <property type="entry name" value="Lactamase_B"/>
    <property type="match status" value="1"/>
</dbReference>
<feature type="transmembrane region" description="Helical" evidence="6">
    <location>
        <begin position="252"/>
        <end position="271"/>
    </location>
</feature>
<feature type="transmembrane region" description="Helical" evidence="6">
    <location>
        <begin position="412"/>
        <end position="432"/>
    </location>
</feature>
<evidence type="ECO:0000256" key="4">
    <source>
        <dbReference type="ARBA" id="ARBA00022989"/>
    </source>
</evidence>
<evidence type="ECO:0000313" key="9">
    <source>
        <dbReference type="Proteomes" id="UP001241537"/>
    </source>
</evidence>
<accession>A0AAE3V8B4</accession>
<evidence type="ECO:0000256" key="2">
    <source>
        <dbReference type="ARBA" id="ARBA00022475"/>
    </source>
</evidence>
<dbReference type="Gene3D" id="3.60.15.10">
    <property type="entry name" value="Ribonuclease Z/Hydroxyacylglutathione hydrolase-like"/>
    <property type="match status" value="1"/>
</dbReference>
<evidence type="ECO:0000256" key="1">
    <source>
        <dbReference type="ARBA" id="ARBA00004651"/>
    </source>
</evidence>
<feature type="transmembrane region" description="Helical" evidence="6">
    <location>
        <begin position="26"/>
        <end position="45"/>
    </location>
</feature>
<dbReference type="SUPFAM" id="SSF56281">
    <property type="entry name" value="Metallo-hydrolase/oxidoreductase"/>
    <property type="match status" value="1"/>
</dbReference>
<dbReference type="InterPro" id="IPR004477">
    <property type="entry name" value="ComEC_N"/>
</dbReference>
<dbReference type="AlphaFoldDB" id="A0AAE3V8B4"/>
<comment type="caution">
    <text evidence="8">The sequence shown here is derived from an EMBL/GenBank/DDBJ whole genome shotgun (WGS) entry which is preliminary data.</text>
</comment>
<organism evidence="8 9">
    <name type="scientific">Moryella indoligenes</name>
    <dbReference type="NCBI Taxonomy" id="371674"/>
    <lineage>
        <taxon>Bacteria</taxon>
        <taxon>Bacillati</taxon>
        <taxon>Bacillota</taxon>
        <taxon>Clostridia</taxon>
        <taxon>Lachnospirales</taxon>
        <taxon>Lachnospiraceae</taxon>
        <taxon>Moryella</taxon>
    </lineage>
</organism>
<name>A0AAE3V8B4_9FIRM</name>
<dbReference type="Pfam" id="PF03772">
    <property type="entry name" value="Competence"/>
    <property type="match status" value="1"/>
</dbReference>
<dbReference type="InterPro" id="IPR025405">
    <property type="entry name" value="DUF4131"/>
</dbReference>
<keyword evidence="3 6" id="KW-0812">Transmembrane</keyword>
<feature type="transmembrane region" description="Helical" evidence="6">
    <location>
        <begin position="444"/>
        <end position="465"/>
    </location>
</feature>
<feature type="transmembrane region" description="Helical" evidence="6">
    <location>
        <begin position="329"/>
        <end position="347"/>
    </location>
</feature>
<evidence type="ECO:0000256" key="5">
    <source>
        <dbReference type="ARBA" id="ARBA00023136"/>
    </source>
</evidence>
<feature type="transmembrane region" description="Helical" evidence="6">
    <location>
        <begin position="524"/>
        <end position="542"/>
    </location>
</feature>
<dbReference type="InterPro" id="IPR035681">
    <property type="entry name" value="ComA-like_MBL"/>
</dbReference>
<dbReference type="Proteomes" id="UP001241537">
    <property type="component" value="Unassembled WGS sequence"/>
</dbReference>
<dbReference type="Pfam" id="PF13567">
    <property type="entry name" value="DUF4131"/>
    <property type="match status" value="1"/>
</dbReference>
<keyword evidence="4 6" id="KW-1133">Transmembrane helix</keyword>
<dbReference type="InterPro" id="IPR036866">
    <property type="entry name" value="RibonucZ/Hydroxyglut_hydro"/>
</dbReference>
<protein>
    <submittedName>
        <fullName evidence="8">Competence protein ComEC</fullName>
    </submittedName>
</protein>
<comment type="subcellular location">
    <subcellularLocation>
        <location evidence="1">Cell membrane</location>
        <topology evidence="1">Multi-pass membrane protein</topology>
    </subcellularLocation>
</comment>
<dbReference type="PANTHER" id="PTHR30619">
    <property type="entry name" value="DNA INTERNALIZATION/COMPETENCE PROTEIN COMEC/REC2"/>
    <property type="match status" value="1"/>
</dbReference>
<dbReference type="InterPro" id="IPR052159">
    <property type="entry name" value="Competence_DNA_uptake"/>
</dbReference>
<reference evidence="8" key="1">
    <citation type="submission" date="2023-07" db="EMBL/GenBank/DDBJ databases">
        <title>Genomic Encyclopedia of Type Strains, Phase IV (KMG-IV): sequencing the most valuable type-strain genomes for metagenomic binning, comparative biology and taxonomic classification.</title>
        <authorList>
            <person name="Goeker M."/>
        </authorList>
    </citation>
    <scope>NUCLEOTIDE SEQUENCE</scope>
    <source>
        <strain evidence="8">DSM 19659</strain>
    </source>
</reference>
<dbReference type="RefSeq" id="WP_307251951.1">
    <property type="nucleotide sequence ID" value="NZ_JAUSTO010000001.1"/>
</dbReference>
<dbReference type="CDD" id="cd07731">
    <property type="entry name" value="ComA-like_MBL-fold"/>
    <property type="match status" value="1"/>
</dbReference>
<gene>
    <name evidence="8" type="ORF">J2S20_000129</name>
</gene>
<evidence type="ECO:0000313" key="8">
    <source>
        <dbReference type="EMBL" id="MDQ0151455.1"/>
    </source>
</evidence>
<keyword evidence="5 6" id="KW-0472">Membrane</keyword>
<keyword evidence="2" id="KW-1003">Cell membrane</keyword>
<evidence type="ECO:0000256" key="6">
    <source>
        <dbReference type="SAM" id="Phobius"/>
    </source>
</evidence>
<dbReference type="GO" id="GO:0005886">
    <property type="term" value="C:plasma membrane"/>
    <property type="evidence" value="ECO:0007669"/>
    <property type="project" value="UniProtKB-SubCell"/>
</dbReference>
<evidence type="ECO:0000256" key="3">
    <source>
        <dbReference type="ARBA" id="ARBA00022692"/>
    </source>
</evidence>
<feature type="domain" description="Metallo-beta-lactamase" evidence="7">
    <location>
        <begin position="616"/>
        <end position="822"/>
    </location>
</feature>
<dbReference type="PANTHER" id="PTHR30619:SF1">
    <property type="entry name" value="RECOMBINATION PROTEIN 2"/>
    <property type="match status" value="1"/>
</dbReference>
<dbReference type="NCBIfam" id="TIGR00360">
    <property type="entry name" value="ComEC_N-term"/>
    <property type="match status" value="1"/>
</dbReference>
<evidence type="ECO:0000259" key="7">
    <source>
        <dbReference type="SMART" id="SM00849"/>
    </source>
</evidence>
<dbReference type="EMBL" id="JAUSTO010000001">
    <property type="protein sequence ID" value="MDQ0151455.1"/>
    <property type="molecule type" value="Genomic_DNA"/>
</dbReference>